<evidence type="ECO:0000313" key="3">
    <source>
        <dbReference type="Proteomes" id="UP000265520"/>
    </source>
</evidence>
<evidence type="ECO:0000256" key="1">
    <source>
        <dbReference type="SAM" id="MobiDB-lite"/>
    </source>
</evidence>
<dbReference type="EMBL" id="LXQA010006322">
    <property type="protein sequence ID" value="MCH84139.1"/>
    <property type="molecule type" value="Genomic_DNA"/>
</dbReference>
<name>A0A392MAG3_9FABA</name>
<keyword evidence="3" id="KW-1185">Reference proteome</keyword>
<evidence type="ECO:0000313" key="2">
    <source>
        <dbReference type="EMBL" id="MCH84139.1"/>
    </source>
</evidence>
<dbReference type="AlphaFoldDB" id="A0A392MAG3"/>
<gene>
    <name evidence="2" type="ORF">A2U01_0004970</name>
</gene>
<reference evidence="2 3" key="1">
    <citation type="journal article" date="2018" name="Front. Plant Sci.">
        <title>Red Clover (Trifolium pratense) and Zigzag Clover (T. medium) - A Picture of Genomic Similarities and Differences.</title>
        <authorList>
            <person name="Dluhosova J."/>
            <person name="Istvanek J."/>
            <person name="Nedelnik J."/>
            <person name="Repkova J."/>
        </authorList>
    </citation>
    <scope>NUCLEOTIDE SEQUENCE [LARGE SCALE GENOMIC DNA]</scope>
    <source>
        <strain evidence="3">cv. 10/8</strain>
        <tissue evidence="2">Leaf</tissue>
    </source>
</reference>
<proteinExistence type="predicted"/>
<comment type="caution">
    <text evidence="2">The sequence shown here is derived from an EMBL/GenBank/DDBJ whole genome shotgun (WGS) entry which is preliminary data.</text>
</comment>
<dbReference type="Proteomes" id="UP000265520">
    <property type="component" value="Unassembled WGS sequence"/>
</dbReference>
<accession>A0A392MAG3</accession>
<feature type="region of interest" description="Disordered" evidence="1">
    <location>
        <begin position="1"/>
        <end position="81"/>
    </location>
</feature>
<organism evidence="2 3">
    <name type="scientific">Trifolium medium</name>
    <dbReference type="NCBI Taxonomy" id="97028"/>
    <lineage>
        <taxon>Eukaryota</taxon>
        <taxon>Viridiplantae</taxon>
        <taxon>Streptophyta</taxon>
        <taxon>Embryophyta</taxon>
        <taxon>Tracheophyta</taxon>
        <taxon>Spermatophyta</taxon>
        <taxon>Magnoliopsida</taxon>
        <taxon>eudicotyledons</taxon>
        <taxon>Gunneridae</taxon>
        <taxon>Pentapetalae</taxon>
        <taxon>rosids</taxon>
        <taxon>fabids</taxon>
        <taxon>Fabales</taxon>
        <taxon>Fabaceae</taxon>
        <taxon>Papilionoideae</taxon>
        <taxon>50 kb inversion clade</taxon>
        <taxon>NPAAA clade</taxon>
        <taxon>Hologalegina</taxon>
        <taxon>IRL clade</taxon>
        <taxon>Trifolieae</taxon>
        <taxon>Trifolium</taxon>
    </lineage>
</organism>
<protein>
    <submittedName>
        <fullName evidence="2">Uncharacterized protein</fullName>
    </submittedName>
</protein>
<sequence length="81" mass="9348">MRLKTKSRICADKLQHKPERRRRSSNDSDSNLGMKRQSRFAQKQIQQDPEPPDQQPPGNWCLSGADGKHRSSHHPPQSLHL</sequence>